<dbReference type="CDD" id="cd00305">
    <property type="entry name" value="Cu-Zn_Superoxide_Dismutase"/>
    <property type="match status" value="1"/>
</dbReference>
<dbReference type="PATRIC" id="fig|453.4.peg.2326"/>
<dbReference type="EMBL" id="LNYB01000081">
    <property type="protein sequence ID" value="KTC96326.1"/>
    <property type="molecule type" value="Genomic_DNA"/>
</dbReference>
<evidence type="ECO:0000259" key="4">
    <source>
        <dbReference type="Pfam" id="PF00080"/>
    </source>
</evidence>
<evidence type="ECO:0000313" key="6">
    <source>
        <dbReference type="EMBL" id="SPX62557.1"/>
    </source>
</evidence>
<dbReference type="Pfam" id="PF00080">
    <property type="entry name" value="Sod_Cu"/>
    <property type="match status" value="1"/>
</dbReference>
<dbReference type="EMBL" id="UASS01000039">
    <property type="protein sequence ID" value="SPX62557.1"/>
    <property type="molecule type" value="Genomic_DNA"/>
</dbReference>
<evidence type="ECO:0000256" key="3">
    <source>
        <dbReference type="SAM" id="SignalP"/>
    </source>
</evidence>
<feature type="signal peptide" evidence="3">
    <location>
        <begin position="1"/>
        <end position="19"/>
    </location>
</feature>
<evidence type="ECO:0000313" key="8">
    <source>
        <dbReference type="Proteomes" id="UP000251942"/>
    </source>
</evidence>
<keyword evidence="2" id="KW-0479">Metal-binding</keyword>
<comment type="function">
    <text evidence="2">Destroys radicals which are normally produced within the cells and which are toxic to biological systems.</text>
</comment>
<evidence type="ECO:0000256" key="2">
    <source>
        <dbReference type="RuleBase" id="RU000393"/>
    </source>
</evidence>
<keyword evidence="2" id="KW-0186">Copper</keyword>
<dbReference type="PRINTS" id="PR00068">
    <property type="entry name" value="CUZNDISMTASE"/>
</dbReference>
<proteinExistence type="inferred from homology"/>
<dbReference type="Gene3D" id="2.60.40.200">
    <property type="entry name" value="Superoxide dismutase, copper/zinc binding domain"/>
    <property type="match status" value="1"/>
</dbReference>
<protein>
    <recommendedName>
        <fullName evidence="2">Superoxide dismutase [Cu-Zn]</fullName>
        <ecNumber evidence="2">1.15.1.1</ecNumber>
    </recommendedName>
</protein>
<reference evidence="5 7" key="1">
    <citation type="submission" date="2015-11" db="EMBL/GenBank/DDBJ databases">
        <title>Genomic analysis of 38 Legionella species identifies large and diverse effector repertoires.</title>
        <authorList>
            <person name="Burstein D."/>
            <person name="Amaro F."/>
            <person name="Zusman T."/>
            <person name="Lifshitz Z."/>
            <person name="Cohen O."/>
            <person name="Gilbert J.A."/>
            <person name="Pupko T."/>
            <person name="Shuman H.A."/>
            <person name="Segal G."/>
        </authorList>
    </citation>
    <scope>NUCLEOTIDE SEQUENCE [LARGE SCALE GENOMIC DNA]</scope>
    <source>
        <strain evidence="5 7">WO-44C</strain>
    </source>
</reference>
<reference evidence="6 8" key="2">
    <citation type="submission" date="2018-06" db="EMBL/GenBank/DDBJ databases">
        <authorList>
            <consortium name="Pathogen Informatics"/>
            <person name="Doyle S."/>
        </authorList>
    </citation>
    <scope>NUCLEOTIDE SEQUENCE [LARGE SCALE GENOMIC DNA]</scope>
    <source>
        <strain evidence="6 8">NCTC12022</strain>
    </source>
</reference>
<keyword evidence="2 6" id="KW-0560">Oxidoreductase</keyword>
<evidence type="ECO:0000313" key="5">
    <source>
        <dbReference type="EMBL" id="KTC96326.1"/>
    </source>
</evidence>
<dbReference type="GO" id="GO:0005507">
    <property type="term" value="F:copper ion binding"/>
    <property type="evidence" value="ECO:0007669"/>
    <property type="project" value="InterPro"/>
</dbReference>
<accession>A0A0W0TL44</accession>
<dbReference type="InterPro" id="IPR001424">
    <property type="entry name" value="SOD_Cu_Zn_dom"/>
</dbReference>
<feature type="domain" description="Superoxide dismutase copper/zinc binding" evidence="4">
    <location>
        <begin position="37"/>
        <end position="160"/>
    </location>
</feature>
<dbReference type="InterPro" id="IPR036423">
    <property type="entry name" value="SOD-like_Cu/Zn_dom_sf"/>
</dbReference>
<sequence>MKKIAGFVLSSLLFATGHAAQITAIIYSTAGDKKEIGQVVFTDTELGLLIKPNLTTLPPGLHGFHLHQHPDCGDTGMHAGGHYDPQNTNSHQGPYGKGHLGDLPVLYVMENGNANVPILAPRLKTSDLKGLAVMLHAGGDNYSDTPPLGGGGARIACGIIK</sequence>
<keyword evidence="3" id="KW-0732">Signal</keyword>
<gene>
    <name evidence="5" type="primary">sodC</name>
    <name evidence="5" type="ORF">Lfee_2124</name>
    <name evidence="6" type="ORF">NCTC12022_03319</name>
</gene>
<feature type="chain" id="PRO_5033727738" description="Superoxide dismutase [Cu-Zn]" evidence="3">
    <location>
        <begin position="20"/>
        <end position="161"/>
    </location>
</feature>
<keyword evidence="7" id="KW-1185">Reference proteome</keyword>
<dbReference type="AlphaFoldDB" id="A0A0W0TL44"/>
<dbReference type="PANTHER" id="PTHR10003">
    <property type="entry name" value="SUPEROXIDE DISMUTASE CU-ZN -RELATED"/>
    <property type="match status" value="1"/>
</dbReference>
<organism evidence="5 7">
    <name type="scientific">Legionella feeleii</name>
    <dbReference type="NCBI Taxonomy" id="453"/>
    <lineage>
        <taxon>Bacteria</taxon>
        <taxon>Pseudomonadati</taxon>
        <taxon>Pseudomonadota</taxon>
        <taxon>Gammaproteobacteria</taxon>
        <taxon>Legionellales</taxon>
        <taxon>Legionellaceae</taxon>
        <taxon>Legionella</taxon>
    </lineage>
</organism>
<comment type="similarity">
    <text evidence="1 2">Belongs to the Cu-Zn superoxide dismutase family.</text>
</comment>
<evidence type="ECO:0000313" key="7">
    <source>
        <dbReference type="Proteomes" id="UP000054698"/>
    </source>
</evidence>
<dbReference type="InterPro" id="IPR018152">
    <property type="entry name" value="SOD_Cu/Zn_BS"/>
</dbReference>
<dbReference type="OrthoDB" id="5431326at2"/>
<dbReference type="Proteomes" id="UP000054698">
    <property type="component" value="Unassembled WGS sequence"/>
</dbReference>
<dbReference type="STRING" id="453.Lfee_2124"/>
<dbReference type="PROSITE" id="PS00087">
    <property type="entry name" value="SOD_CU_ZN_1"/>
    <property type="match status" value="1"/>
</dbReference>
<name>A0A0W0TL44_9GAMM</name>
<comment type="catalytic activity">
    <reaction evidence="2">
        <text>2 superoxide + 2 H(+) = H2O2 + O2</text>
        <dbReference type="Rhea" id="RHEA:20696"/>
        <dbReference type="ChEBI" id="CHEBI:15378"/>
        <dbReference type="ChEBI" id="CHEBI:15379"/>
        <dbReference type="ChEBI" id="CHEBI:16240"/>
        <dbReference type="ChEBI" id="CHEBI:18421"/>
        <dbReference type="EC" id="1.15.1.1"/>
    </reaction>
</comment>
<comment type="cofactor">
    <cofactor evidence="2">
        <name>Zn(2+)</name>
        <dbReference type="ChEBI" id="CHEBI:29105"/>
    </cofactor>
    <text evidence="2">Binds 1 zinc ion per subunit.</text>
</comment>
<dbReference type="InterPro" id="IPR024134">
    <property type="entry name" value="SOD_Cu/Zn_/chaperone"/>
</dbReference>
<keyword evidence="2" id="KW-0862">Zinc</keyword>
<dbReference type="GO" id="GO:0004784">
    <property type="term" value="F:superoxide dismutase activity"/>
    <property type="evidence" value="ECO:0007669"/>
    <property type="project" value="UniProtKB-EC"/>
</dbReference>
<dbReference type="Proteomes" id="UP000251942">
    <property type="component" value="Unassembled WGS sequence"/>
</dbReference>
<dbReference type="SUPFAM" id="SSF49329">
    <property type="entry name" value="Cu,Zn superoxide dismutase-like"/>
    <property type="match status" value="1"/>
</dbReference>
<dbReference type="EC" id="1.15.1.1" evidence="2"/>
<evidence type="ECO:0000256" key="1">
    <source>
        <dbReference type="ARBA" id="ARBA00010457"/>
    </source>
</evidence>
<comment type="cofactor">
    <cofactor evidence="2">
        <name>Cu cation</name>
        <dbReference type="ChEBI" id="CHEBI:23378"/>
    </cofactor>
    <text evidence="2">Binds 1 copper ion per subunit.</text>
</comment>
<dbReference type="RefSeq" id="WP_058446615.1">
    <property type="nucleotide sequence ID" value="NZ_CAAAHT010000001.1"/>
</dbReference>
<dbReference type="PROSITE" id="PS00332">
    <property type="entry name" value="SOD_CU_ZN_2"/>
    <property type="match status" value="1"/>
</dbReference>